<protein>
    <submittedName>
        <fullName evidence="1">Uncharacterized protein</fullName>
    </submittedName>
</protein>
<sequence>MSSLQAADLVGKVIRENIPAFEKQYGCKPTVVILNPLVALALFGKMPESPVTFEGLSVRISAQVDVLQLAIKKDGADEPEVGARSLH</sequence>
<comment type="caution">
    <text evidence="1">The sequence shown here is derived from an EMBL/GenBank/DDBJ whole genome shotgun (WGS) entry which is preliminary data.</text>
</comment>
<dbReference type="Proteomes" id="UP000598032">
    <property type="component" value="Unassembled WGS sequence"/>
</dbReference>
<accession>A0ABM8NWT1</accession>
<dbReference type="RefSeq" id="WP_201644402.1">
    <property type="nucleotide sequence ID" value="NZ_CAJHCP010000009.1"/>
</dbReference>
<proteinExistence type="predicted"/>
<evidence type="ECO:0000313" key="1">
    <source>
        <dbReference type="EMBL" id="CAD6547255.1"/>
    </source>
</evidence>
<name>A0ABM8NWT1_9BURK</name>
<evidence type="ECO:0000313" key="2">
    <source>
        <dbReference type="Proteomes" id="UP000598032"/>
    </source>
</evidence>
<organism evidence="1 2">
    <name type="scientific">Paraburkholderia metrosideri</name>
    <dbReference type="NCBI Taxonomy" id="580937"/>
    <lineage>
        <taxon>Bacteria</taxon>
        <taxon>Pseudomonadati</taxon>
        <taxon>Pseudomonadota</taxon>
        <taxon>Betaproteobacteria</taxon>
        <taxon>Burkholderiales</taxon>
        <taxon>Burkholderiaceae</taxon>
        <taxon>Paraburkholderia</taxon>
    </lineage>
</organism>
<keyword evidence="2" id="KW-1185">Reference proteome</keyword>
<gene>
    <name evidence="1" type="ORF">LMG28140_04446</name>
</gene>
<reference evidence="1 2" key="1">
    <citation type="submission" date="2020-10" db="EMBL/GenBank/DDBJ databases">
        <authorList>
            <person name="Peeters C."/>
        </authorList>
    </citation>
    <scope>NUCLEOTIDE SEQUENCE [LARGE SCALE GENOMIC DNA]</scope>
    <source>
        <strain evidence="1 2">LMG 28140</strain>
    </source>
</reference>
<dbReference type="EMBL" id="CAJHCP010000009">
    <property type="protein sequence ID" value="CAD6547255.1"/>
    <property type="molecule type" value="Genomic_DNA"/>
</dbReference>